<keyword evidence="5" id="KW-1185">Reference proteome</keyword>
<evidence type="ECO:0000256" key="2">
    <source>
        <dbReference type="ARBA" id="ARBA00022857"/>
    </source>
</evidence>
<dbReference type="GeneID" id="19975817"/>
<evidence type="ECO:0000313" key="4">
    <source>
        <dbReference type="EMBL" id="ETN36201.1"/>
    </source>
</evidence>
<dbReference type="VEuPathDB" id="FungiDB:HMPREF1541_08478"/>
<dbReference type="Gene3D" id="3.40.50.720">
    <property type="entry name" value="NAD(P)-binding Rossmann-like Domain"/>
    <property type="match status" value="1"/>
</dbReference>
<comment type="similarity">
    <text evidence="1">Belongs to the short-chain dehydrogenases/reductases (SDR) family.</text>
</comment>
<dbReference type="GO" id="GO:0006633">
    <property type="term" value="P:fatty acid biosynthetic process"/>
    <property type="evidence" value="ECO:0007669"/>
    <property type="project" value="TreeGrafter"/>
</dbReference>
<dbReference type="STRING" id="1220924.W2RI83"/>
<proteinExistence type="inferred from homology"/>
<dbReference type="AlphaFoldDB" id="W2RI83"/>
<dbReference type="PROSITE" id="PS00061">
    <property type="entry name" value="ADH_SHORT"/>
    <property type="match status" value="1"/>
</dbReference>
<evidence type="ECO:0008006" key="6">
    <source>
        <dbReference type="Google" id="ProtNLM"/>
    </source>
</evidence>
<name>W2RI83_CYPE1</name>
<evidence type="ECO:0000256" key="1">
    <source>
        <dbReference type="ARBA" id="ARBA00006484"/>
    </source>
</evidence>
<dbReference type="GO" id="GO:0048038">
    <property type="term" value="F:quinone binding"/>
    <property type="evidence" value="ECO:0007669"/>
    <property type="project" value="TreeGrafter"/>
</dbReference>
<dbReference type="InterPro" id="IPR036291">
    <property type="entry name" value="NAD(P)-bd_dom_sf"/>
</dbReference>
<dbReference type="SUPFAM" id="SSF51735">
    <property type="entry name" value="NAD(P)-binding Rossmann-fold domains"/>
    <property type="match status" value="1"/>
</dbReference>
<evidence type="ECO:0000256" key="3">
    <source>
        <dbReference type="ARBA" id="ARBA00023002"/>
    </source>
</evidence>
<dbReference type="PANTHER" id="PTHR42760">
    <property type="entry name" value="SHORT-CHAIN DEHYDROGENASES/REDUCTASES FAMILY MEMBER"/>
    <property type="match status" value="1"/>
</dbReference>
<dbReference type="InterPro" id="IPR002347">
    <property type="entry name" value="SDR_fam"/>
</dbReference>
<sequence length="243" mass="25480">MTELSGKIIVVTGAGSGIGHASYKALAAEGATIALCDINEAAVKTGCSELGGEHQFYALDVGSSQQCNEIVARIVGHFGRIDGLFNCAGVNPTESPLAETTDEYWDKLVSTNLRGPYNMTRACIPHLQTGGVIVNVSSTAGIRASAGFAIYNATKFGVIGFSKSMALELGPKGIRVNVIAPGPIDTPTNASVMEGEDAVRRIEQRISMGRLGKPDEVADVVTFLFSEKSRWVNGAVIEVTGGM</sequence>
<dbReference type="InParanoid" id="W2RI83"/>
<dbReference type="Proteomes" id="UP000030752">
    <property type="component" value="Unassembled WGS sequence"/>
</dbReference>
<dbReference type="eggNOG" id="KOG1200">
    <property type="taxonomic scope" value="Eukaryota"/>
</dbReference>
<keyword evidence="2" id="KW-0521">NADP</keyword>
<dbReference type="FunFam" id="3.40.50.720:FF:000084">
    <property type="entry name" value="Short-chain dehydrogenase reductase"/>
    <property type="match status" value="1"/>
</dbReference>
<evidence type="ECO:0000313" key="5">
    <source>
        <dbReference type="Proteomes" id="UP000030752"/>
    </source>
</evidence>
<keyword evidence="3" id="KW-0560">Oxidoreductase</keyword>
<dbReference type="CDD" id="cd05233">
    <property type="entry name" value="SDR_c"/>
    <property type="match status" value="1"/>
</dbReference>
<dbReference type="OrthoDB" id="1669814at2759"/>
<dbReference type="GO" id="GO:0016616">
    <property type="term" value="F:oxidoreductase activity, acting on the CH-OH group of donors, NAD or NADP as acceptor"/>
    <property type="evidence" value="ECO:0007669"/>
    <property type="project" value="TreeGrafter"/>
</dbReference>
<dbReference type="EMBL" id="KB822725">
    <property type="protein sequence ID" value="ETN36201.1"/>
    <property type="molecule type" value="Genomic_DNA"/>
</dbReference>
<dbReference type="InterPro" id="IPR020904">
    <property type="entry name" value="Sc_DH/Rdtase_CS"/>
</dbReference>
<organism evidence="4 5">
    <name type="scientific">Cyphellophora europaea (strain CBS 101466)</name>
    <name type="common">Phialophora europaea</name>
    <dbReference type="NCBI Taxonomy" id="1220924"/>
    <lineage>
        <taxon>Eukaryota</taxon>
        <taxon>Fungi</taxon>
        <taxon>Dikarya</taxon>
        <taxon>Ascomycota</taxon>
        <taxon>Pezizomycotina</taxon>
        <taxon>Eurotiomycetes</taxon>
        <taxon>Chaetothyriomycetidae</taxon>
        <taxon>Chaetothyriales</taxon>
        <taxon>Cyphellophoraceae</taxon>
        <taxon>Cyphellophora</taxon>
    </lineage>
</organism>
<dbReference type="NCBIfam" id="NF005559">
    <property type="entry name" value="PRK07231.1"/>
    <property type="match status" value="1"/>
</dbReference>
<accession>W2RI83</accession>
<dbReference type="RefSeq" id="XP_008721019.1">
    <property type="nucleotide sequence ID" value="XM_008722797.1"/>
</dbReference>
<reference evidence="4 5" key="1">
    <citation type="submission" date="2013-03" db="EMBL/GenBank/DDBJ databases">
        <title>The Genome Sequence of Phialophora europaea CBS 101466.</title>
        <authorList>
            <consortium name="The Broad Institute Genomics Platform"/>
            <person name="Cuomo C."/>
            <person name="de Hoog S."/>
            <person name="Gorbushina A."/>
            <person name="Walker B."/>
            <person name="Young S.K."/>
            <person name="Zeng Q."/>
            <person name="Gargeya S."/>
            <person name="Fitzgerald M."/>
            <person name="Haas B."/>
            <person name="Abouelleil A."/>
            <person name="Allen A.W."/>
            <person name="Alvarado L."/>
            <person name="Arachchi H.M."/>
            <person name="Berlin A.M."/>
            <person name="Chapman S.B."/>
            <person name="Gainer-Dewar J."/>
            <person name="Goldberg J."/>
            <person name="Griggs A."/>
            <person name="Gujja S."/>
            <person name="Hansen M."/>
            <person name="Howarth C."/>
            <person name="Imamovic A."/>
            <person name="Ireland A."/>
            <person name="Larimer J."/>
            <person name="McCowan C."/>
            <person name="Murphy C."/>
            <person name="Pearson M."/>
            <person name="Poon T.W."/>
            <person name="Priest M."/>
            <person name="Roberts A."/>
            <person name="Saif S."/>
            <person name="Shea T."/>
            <person name="Sisk P."/>
            <person name="Sykes S."/>
            <person name="Wortman J."/>
            <person name="Nusbaum C."/>
            <person name="Birren B."/>
        </authorList>
    </citation>
    <scope>NUCLEOTIDE SEQUENCE [LARGE SCALE GENOMIC DNA]</scope>
    <source>
        <strain evidence="4 5">CBS 101466</strain>
    </source>
</reference>
<dbReference type="PRINTS" id="PR00080">
    <property type="entry name" value="SDRFAMILY"/>
</dbReference>
<dbReference type="PANTHER" id="PTHR42760:SF83">
    <property type="entry name" value="(3R)-3-HYDROXYACYL-COA DEHYDROGENASE"/>
    <property type="match status" value="1"/>
</dbReference>
<dbReference type="HOGENOM" id="CLU_010194_1_0_1"/>
<gene>
    <name evidence="4" type="ORF">HMPREF1541_08478</name>
</gene>
<dbReference type="Pfam" id="PF13561">
    <property type="entry name" value="adh_short_C2"/>
    <property type="match status" value="1"/>
</dbReference>
<dbReference type="PRINTS" id="PR00081">
    <property type="entry name" value="GDHRDH"/>
</dbReference>
<protein>
    <recommendedName>
        <fullName evidence="6">3-oxoacyl-[acyl-carrier-protein] reductase</fullName>
    </recommendedName>
</protein>